<feature type="compositionally biased region" description="Polar residues" evidence="4">
    <location>
        <begin position="7"/>
        <end position="25"/>
    </location>
</feature>
<reference evidence="7" key="1">
    <citation type="submission" date="2016-06" db="EMBL/GenBank/DDBJ databases">
        <authorList>
            <person name="Cuomo C."/>
            <person name="Litvintseva A."/>
            <person name="Heitman J."/>
            <person name="Chen Y."/>
            <person name="Sun S."/>
            <person name="Springer D."/>
            <person name="Dromer F."/>
            <person name="Young S."/>
            <person name="Zeng Q."/>
            <person name="Chapman S."/>
            <person name="Gujja S."/>
            <person name="Saif S."/>
            <person name="Birren B."/>
        </authorList>
    </citation>
    <scope>NUCLEOTIDE SEQUENCE</scope>
    <source>
        <strain evidence="7">CBS 7841</strain>
    </source>
</reference>
<dbReference type="PROSITE" id="PS50102">
    <property type="entry name" value="RRM"/>
    <property type="match status" value="2"/>
</dbReference>
<feature type="domain" description="PUM-HD" evidence="6">
    <location>
        <begin position="535"/>
        <end position="884"/>
    </location>
</feature>
<dbReference type="GO" id="GO:0003723">
    <property type="term" value="F:RNA binding"/>
    <property type="evidence" value="ECO:0007669"/>
    <property type="project" value="UniProtKB-UniRule"/>
</dbReference>
<evidence type="ECO:0000256" key="3">
    <source>
        <dbReference type="PROSITE-ProRule" id="PRU00317"/>
    </source>
</evidence>
<keyword evidence="8" id="KW-1185">Reference proteome</keyword>
<dbReference type="KEGG" id="cdep:91089372"/>
<feature type="region of interest" description="Disordered" evidence="4">
    <location>
        <begin position="995"/>
        <end position="1014"/>
    </location>
</feature>
<feature type="compositionally biased region" description="Low complexity" evidence="4">
    <location>
        <begin position="931"/>
        <end position="941"/>
    </location>
</feature>
<feature type="compositionally biased region" description="Polar residues" evidence="4">
    <location>
        <begin position="326"/>
        <end position="344"/>
    </location>
</feature>
<feature type="region of interest" description="Disordered" evidence="4">
    <location>
        <begin position="910"/>
        <end position="941"/>
    </location>
</feature>
<keyword evidence="1" id="KW-0677">Repeat</keyword>
<dbReference type="EMBL" id="CP143789">
    <property type="protein sequence ID" value="WVN89933.1"/>
    <property type="molecule type" value="Genomic_DNA"/>
</dbReference>
<protein>
    <recommendedName>
        <fullName evidence="9">Pumilio domain-containing protein c</fullName>
    </recommendedName>
</protein>
<evidence type="ECO:0000313" key="8">
    <source>
        <dbReference type="Proteomes" id="UP000094043"/>
    </source>
</evidence>
<reference evidence="7" key="3">
    <citation type="submission" date="2024-01" db="EMBL/GenBank/DDBJ databases">
        <authorList>
            <person name="Coelho M.A."/>
            <person name="David-Palma M."/>
            <person name="Shea T."/>
            <person name="Sun S."/>
            <person name="Cuomo C.A."/>
            <person name="Heitman J."/>
        </authorList>
    </citation>
    <scope>NUCLEOTIDE SEQUENCE</scope>
    <source>
        <strain evidence="7">CBS 7841</strain>
    </source>
</reference>
<dbReference type="InterPro" id="IPR001313">
    <property type="entry name" value="Pumilio_RNA-bd_rpt"/>
</dbReference>
<dbReference type="Gene3D" id="1.25.10.10">
    <property type="entry name" value="Leucine-rich Repeat Variant"/>
    <property type="match status" value="1"/>
</dbReference>
<feature type="repeat" description="Pumilio" evidence="3">
    <location>
        <begin position="630"/>
        <end position="666"/>
    </location>
</feature>
<evidence type="ECO:0000256" key="2">
    <source>
        <dbReference type="PROSITE-ProRule" id="PRU00176"/>
    </source>
</evidence>
<dbReference type="Proteomes" id="UP000094043">
    <property type="component" value="Chromosome 6"/>
</dbReference>
<feature type="domain" description="RRM" evidence="5">
    <location>
        <begin position="363"/>
        <end position="438"/>
    </location>
</feature>
<evidence type="ECO:0000256" key="1">
    <source>
        <dbReference type="ARBA" id="ARBA00022737"/>
    </source>
</evidence>
<organism evidence="7 8">
    <name type="scientific">Cryptococcus depauperatus CBS 7841</name>
    <dbReference type="NCBI Taxonomy" id="1295531"/>
    <lineage>
        <taxon>Eukaryota</taxon>
        <taxon>Fungi</taxon>
        <taxon>Dikarya</taxon>
        <taxon>Basidiomycota</taxon>
        <taxon>Agaricomycotina</taxon>
        <taxon>Tremellomycetes</taxon>
        <taxon>Tremellales</taxon>
        <taxon>Cryptococcaceae</taxon>
        <taxon>Cryptococcus</taxon>
    </lineage>
</organism>
<dbReference type="SMART" id="SM00360">
    <property type="entry name" value="RRM"/>
    <property type="match status" value="2"/>
</dbReference>
<dbReference type="RefSeq" id="XP_066070633.1">
    <property type="nucleotide sequence ID" value="XM_066214536.1"/>
</dbReference>
<dbReference type="InterPro" id="IPR011989">
    <property type="entry name" value="ARM-like"/>
</dbReference>
<feature type="domain" description="RRM" evidence="5">
    <location>
        <begin position="236"/>
        <end position="315"/>
    </location>
</feature>
<proteinExistence type="predicted"/>
<dbReference type="SMART" id="SM00025">
    <property type="entry name" value="Pumilio"/>
    <property type="match status" value="5"/>
</dbReference>
<dbReference type="PANTHER" id="PTHR47093">
    <property type="entry name" value="PROTEIN JSN1-RELATED"/>
    <property type="match status" value="1"/>
</dbReference>
<keyword evidence="2" id="KW-0694">RNA-binding</keyword>
<feature type="region of interest" description="Disordered" evidence="4">
    <location>
        <begin position="323"/>
        <end position="354"/>
    </location>
</feature>
<feature type="region of interest" description="Disordered" evidence="4">
    <location>
        <begin position="1"/>
        <end position="51"/>
    </location>
</feature>
<dbReference type="GeneID" id="91089372"/>
<sequence length="1189" mass="131595">MGKGKSGFQNKSHGQQQQQRRTSAPHTPLAIDVPRSHCQSRPSHLSTPEYPNTNTPWSPVFAGNNAYGVPSRFLGQGNLYGINTNMTTLTPFSSTSYTPSTSVGLLPPASLSELRHRTQQLIDNAGVASRLSNGLSTIHTPQRTFPVSQHVPYSMRSDEMVVRQTMNQIGLGGIYSNAFTMYGQGGDHTSTIQHGPLSALAPSTLLSPICVDGGFAASRSSSRDSRDAVKPQSPSRTLWVGNLDVQVTKGVVYEVFEQYGPIESIRMLPEKTCAFVNFFSQSGAVHAREDVLLKMGGIVPSLSRTAPVRVSFGNSDLAVKKKRSSEFTSTSPRLQSSRSPNDLSPYTPWDRNRESNSTIVPTRAIRIDSIPESISCTSLSQIFASFGAIENSRILPGKRHGFINFEHLDSAVAAYDSLNGKELFGSYFGPIRIYFARVPTRATSGMNVMPASSAALMEALHIVDGAISVPMEKQVSKEHGGVENYRSPLLLDLLKKGIHEKVLEKGLDSEGTVSEKQMIIEVFSRDEDEDGGIYAKSLVNNPERKKYQQSISELQTLPMEAVLDIFKSQRLKKLASELSENILQNQEVLNVCKEYFGHYAQLSIHPLGNTILQHLFKLTSPDMRILILEQLAPYLASIAVHRHGTWTVQAFIENASIGEEREIIVNALREWAPALMRDKAGNYACSAAIAFGSKQNAFVFDAAVDQMLEIAQDRYGARCMVRCLESQHTSLFEKKRVASTIVLNSIPLITNANGTILVAWLLDSAGLPGRYELLNKRFLPHLPHLCNHRIASAIILKIISQKVEPEAAQGVISGIFQTRNDFILQEILNDTHNGLQFVGKVLTLDTFTRTERNKIEEAIRRTLPSIPHTHMPEYHLLAKLVGLYDTSCNNMFSKTIAHAASYTTIPPVHKQTQEHQLRHVHSQTIKPKQFSTDTDSSASNDSCLQHIQQETVTNLNISSQGSKPEAPWYEAPLLALPTPKSIPIRISRPLTTSSVNNQIPISPERRPVLGKYPDSNDDVTDISLNDILSADSVYEFQSWLKMYDDQDVQVVYTNDMSLLRDNKEPAYSHEPDDHYLCSVVVESSDSSLVDNIGSQRNLNSNGNSATNANTLHHRAHKLEMNGSPEEKIVITWLLTANKKKEKPICYRTDDLNRAFGALVELVKTENAGRKLAGKRSLKFGAQACIPIIP</sequence>
<evidence type="ECO:0008006" key="9">
    <source>
        <dbReference type="Google" id="ProtNLM"/>
    </source>
</evidence>
<evidence type="ECO:0000256" key="4">
    <source>
        <dbReference type="SAM" id="MobiDB-lite"/>
    </source>
</evidence>
<dbReference type="SUPFAM" id="SSF54928">
    <property type="entry name" value="RNA-binding domain, RBD"/>
    <property type="match status" value="1"/>
</dbReference>
<reference evidence="7" key="2">
    <citation type="journal article" date="2022" name="Elife">
        <title>Obligate sexual reproduction of a homothallic fungus closely related to the Cryptococcus pathogenic species complex.</title>
        <authorList>
            <person name="Passer A.R."/>
            <person name="Clancey S.A."/>
            <person name="Shea T."/>
            <person name="David-Palma M."/>
            <person name="Averette A.F."/>
            <person name="Boekhout T."/>
            <person name="Porcel B.M."/>
            <person name="Nowrousian M."/>
            <person name="Cuomo C.A."/>
            <person name="Sun S."/>
            <person name="Heitman J."/>
            <person name="Coelho M.A."/>
        </authorList>
    </citation>
    <scope>NUCLEOTIDE SEQUENCE</scope>
    <source>
        <strain evidence="7">CBS 7841</strain>
    </source>
</reference>
<dbReference type="Pfam" id="PF00076">
    <property type="entry name" value="RRM_1"/>
    <property type="match status" value="2"/>
</dbReference>
<dbReference type="InterPro" id="IPR000504">
    <property type="entry name" value="RRM_dom"/>
</dbReference>
<dbReference type="InterPro" id="IPR035979">
    <property type="entry name" value="RBD_domain_sf"/>
</dbReference>
<evidence type="ECO:0000313" key="7">
    <source>
        <dbReference type="EMBL" id="WVN89933.1"/>
    </source>
</evidence>
<dbReference type="Pfam" id="PF00806">
    <property type="entry name" value="PUF"/>
    <property type="match status" value="2"/>
</dbReference>
<feature type="compositionally biased region" description="Polar residues" evidence="4">
    <location>
        <begin position="37"/>
        <end position="51"/>
    </location>
</feature>
<evidence type="ECO:0000259" key="6">
    <source>
        <dbReference type="PROSITE" id="PS50303"/>
    </source>
</evidence>
<gene>
    <name evidence="7" type="ORF">L203_105163</name>
</gene>
<dbReference type="PANTHER" id="PTHR47093:SF1">
    <property type="entry name" value="PROTEIN JSN1-RELATED"/>
    <property type="match status" value="1"/>
</dbReference>
<dbReference type="SUPFAM" id="SSF48371">
    <property type="entry name" value="ARM repeat"/>
    <property type="match status" value="1"/>
</dbReference>
<name>A0AAJ8JWU4_9TREE</name>
<dbReference type="InterPro" id="IPR033133">
    <property type="entry name" value="PUM-HD"/>
</dbReference>
<dbReference type="PROSITE" id="PS50303">
    <property type="entry name" value="PUM_HD"/>
    <property type="match status" value="1"/>
</dbReference>
<dbReference type="Gene3D" id="3.30.70.330">
    <property type="match status" value="2"/>
</dbReference>
<dbReference type="InterPro" id="IPR052645">
    <property type="entry name" value="Pumilio_domain_protein"/>
</dbReference>
<dbReference type="PROSITE" id="PS50302">
    <property type="entry name" value="PUM"/>
    <property type="match status" value="2"/>
</dbReference>
<feature type="repeat" description="Pumilio" evidence="3">
    <location>
        <begin position="594"/>
        <end position="629"/>
    </location>
</feature>
<dbReference type="AlphaFoldDB" id="A0AAJ8JWU4"/>
<dbReference type="InterPro" id="IPR012677">
    <property type="entry name" value="Nucleotide-bd_a/b_plait_sf"/>
</dbReference>
<dbReference type="InterPro" id="IPR016024">
    <property type="entry name" value="ARM-type_fold"/>
</dbReference>
<accession>A0AAJ8JWU4</accession>
<evidence type="ECO:0000259" key="5">
    <source>
        <dbReference type="PROSITE" id="PS50102"/>
    </source>
</evidence>
<dbReference type="GO" id="GO:0000288">
    <property type="term" value="P:nuclear-transcribed mRNA catabolic process, deadenylation-dependent decay"/>
    <property type="evidence" value="ECO:0007669"/>
    <property type="project" value="TreeGrafter"/>
</dbReference>